<feature type="region of interest" description="Disordered" evidence="1">
    <location>
        <begin position="1"/>
        <end position="29"/>
    </location>
</feature>
<dbReference type="AlphaFoldDB" id="A0A9C6X6U7"/>
<dbReference type="RefSeq" id="XP_052130280.1">
    <property type="nucleotide sequence ID" value="XM_052274320.1"/>
</dbReference>
<dbReference type="GeneID" id="127751196"/>
<accession>A0A9C6X6U7</accession>
<proteinExistence type="predicted"/>
<dbReference type="Proteomes" id="UP000504606">
    <property type="component" value="Unplaced"/>
</dbReference>
<protein>
    <submittedName>
        <fullName evidence="3">Uncharacterized protein LOC127751196 isoform X2</fullName>
    </submittedName>
</protein>
<organism evidence="2 3">
    <name type="scientific">Frankliniella occidentalis</name>
    <name type="common">Western flower thrips</name>
    <name type="synonym">Euthrips occidentalis</name>
    <dbReference type="NCBI Taxonomy" id="133901"/>
    <lineage>
        <taxon>Eukaryota</taxon>
        <taxon>Metazoa</taxon>
        <taxon>Ecdysozoa</taxon>
        <taxon>Arthropoda</taxon>
        <taxon>Hexapoda</taxon>
        <taxon>Insecta</taxon>
        <taxon>Pterygota</taxon>
        <taxon>Neoptera</taxon>
        <taxon>Paraneoptera</taxon>
        <taxon>Thysanoptera</taxon>
        <taxon>Terebrantia</taxon>
        <taxon>Thripoidea</taxon>
        <taxon>Thripidae</taxon>
        <taxon>Frankliniella</taxon>
    </lineage>
</organism>
<name>A0A9C6X6U7_FRAOC</name>
<feature type="region of interest" description="Disordered" evidence="1">
    <location>
        <begin position="42"/>
        <end position="104"/>
    </location>
</feature>
<keyword evidence="2" id="KW-1185">Reference proteome</keyword>
<sequence>MGAPASPTDQSGVKPNLAPPTFGASTHPSISTFEGALYESAVFHGRSTDSDDDDSVDVAEQQQQQQPPPENNVTSGEESEEEDAPSTSSEPLNFGEVPEQQERPLYTGAPISIEDSVLSIFSFVQSENLSAAGVAKLLKLIEIHCPKPNKCVPTVYKLFKQFEHVKTQLQSYF</sequence>
<gene>
    <name evidence="3" type="primary">LOC127751196</name>
</gene>
<evidence type="ECO:0000313" key="2">
    <source>
        <dbReference type="Proteomes" id="UP000504606"/>
    </source>
</evidence>
<reference evidence="3" key="1">
    <citation type="submission" date="2025-08" db="UniProtKB">
        <authorList>
            <consortium name="RefSeq"/>
        </authorList>
    </citation>
    <scope>IDENTIFICATION</scope>
    <source>
        <tissue evidence="3">Whole organism</tissue>
    </source>
</reference>
<evidence type="ECO:0000313" key="3">
    <source>
        <dbReference type="RefSeq" id="XP_052130280.1"/>
    </source>
</evidence>
<evidence type="ECO:0000256" key="1">
    <source>
        <dbReference type="SAM" id="MobiDB-lite"/>
    </source>
</evidence>